<evidence type="ECO:0000256" key="1">
    <source>
        <dbReference type="ARBA" id="ARBA00001917"/>
    </source>
</evidence>
<dbReference type="Proteomes" id="UP000515758">
    <property type="component" value="Chromosome"/>
</dbReference>
<dbReference type="GO" id="GO:0010181">
    <property type="term" value="F:FMN binding"/>
    <property type="evidence" value="ECO:0007669"/>
    <property type="project" value="TreeGrafter"/>
</dbReference>
<feature type="domain" description="NADPH-dependent FMN reductase-like" evidence="3">
    <location>
        <begin position="1"/>
        <end position="127"/>
    </location>
</feature>
<evidence type="ECO:0000313" key="5">
    <source>
        <dbReference type="Proteomes" id="UP000515758"/>
    </source>
</evidence>
<proteinExistence type="predicted"/>
<accession>A0A1C2MH35</accession>
<keyword evidence="2" id="KW-0288">FMN</keyword>
<organism evidence="4 5">
    <name type="scientific">Acinetobacter pittii</name>
    <name type="common">Acinetobacter genomosp. 3</name>
    <dbReference type="NCBI Taxonomy" id="48296"/>
    <lineage>
        <taxon>Bacteria</taxon>
        <taxon>Pseudomonadati</taxon>
        <taxon>Pseudomonadota</taxon>
        <taxon>Gammaproteobacteria</taxon>
        <taxon>Moraxellales</taxon>
        <taxon>Moraxellaceae</taxon>
        <taxon>Acinetobacter</taxon>
        <taxon>Acinetobacter calcoaceticus/baumannii complex</taxon>
    </lineage>
</organism>
<name>A0A1C2MH35_ACIPI</name>
<evidence type="ECO:0000256" key="2">
    <source>
        <dbReference type="ARBA" id="ARBA00022643"/>
    </source>
</evidence>
<dbReference type="SUPFAM" id="SSF52218">
    <property type="entry name" value="Flavoproteins"/>
    <property type="match status" value="1"/>
</dbReference>
<protein>
    <submittedName>
        <fullName evidence="4">NAD(P)H dehydrogenase (Quinone)</fullName>
    </submittedName>
</protein>
<evidence type="ECO:0000313" key="4">
    <source>
        <dbReference type="EMBL" id="BBQ50590.1"/>
    </source>
</evidence>
<dbReference type="EMBL" id="AP021936">
    <property type="protein sequence ID" value="BBQ50590.1"/>
    <property type="molecule type" value="Genomic_DNA"/>
</dbReference>
<dbReference type="Gene3D" id="3.40.50.360">
    <property type="match status" value="1"/>
</dbReference>
<keyword evidence="2" id="KW-0285">Flavoprotein</keyword>
<dbReference type="AlphaFoldDB" id="A0A1C2MH35"/>
<dbReference type="Pfam" id="PF03358">
    <property type="entry name" value="FMN_red"/>
    <property type="match status" value="1"/>
</dbReference>
<dbReference type="PANTHER" id="PTHR30543">
    <property type="entry name" value="CHROMATE REDUCTASE"/>
    <property type="match status" value="1"/>
</dbReference>
<dbReference type="GO" id="GO:0005829">
    <property type="term" value="C:cytosol"/>
    <property type="evidence" value="ECO:0007669"/>
    <property type="project" value="TreeGrafter"/>
</dbReference>
<comment type="cofactor">
    <cofactor evidence="1">
        <name>FMN</name>
        <dbReference type="ChEBI" id="CHEBI:58210"/>
    </cofactor>
</comment>
<dbReference type="InterPro" id="IPR005025">
    <property type="entry name" value="FMN_Rdtase-like_dom"/>
</dbReference>
<dbReference type="InterPro" id="IPR029039">
    <property type="entry name" value="Flavoprotein-like_sf"/>
</dbReference>
<dbReference type="RefSeq" id="WP_005804029.1">
    <property type="nucleotide sequence ID" value="NZ_AP021936.1"/>
</dbReference>
<evidence type="ECO:0000259" key="3">
    <source>
        <dbReference type="Pfam" id="PF03358"/>
    </source>
</evidence>
<sequence length="181" mass="20160">MKILAISGSARKESTNTALLIAMKDIAPSDIELTVFDHINNLPVFSPDNEGEKTPTVVEDFIKSVSDADGIIISSPEYIRCIPGGLKNAIDWMVSRTEIIDIPIVLVHASSRGDDMLVSLRRVLSTVSSNFFEDLFLRISLIGKSPEQISEMLQTEKYKSQITPFLLTFVSEIQKCRNELE</sequence>
<reference evidence="4 5" key="1">
    <citation type="submission" date="2019-12" db="EMBL/GenBank/DDBJ databases">
        <title>complete genome sequences of Acinetobacter pittii str. WP2-W18-ESBL-11 isolated from wastewater treatment plant effluent.</title>
        <authorList>
            <person name="Sekizuka T."/>
            <person name="Itokawa K."/>
            <person name="Yatsu K."/>
            <person name="Inamine Y."/>
            <person name="Kuroda M."/>
        </authorList>
    </citation>
    <scope>NUCLEOTIDE SEQUENCE [LARGE SCALE GENOMIC DNA]</scope>
    <source>
        <strain evidence="4 5">WP2-W18-ESBL-11</strain>
    </source>
</reference>
<dbReference type="InterPro" id="IPR050712">
    <property type="entry name" value="NAD(P)H-dep_reductase"/>
</dbReference>
<gene>
    <name evidence="4" type="primary">yieF</name>
    <name evidence="4" type="ORF">WP2W18E11_35880</name>
</gene>
<dbReference type="PANTHER" id="PTHR30543:SF21">
    <property type="entry name" value="NAD(P)H-DEPENDENT FMN REDUCTASE LOT6"/>
    <property type="match status" value="1"/>
</dbReference>
<dbReference type="GO" id="GO:0016491">
    <property type="term" value="F:oxidoreductase activity"/>
    <property type="evidence" value="ECO:0007669"/>
    <property type="project" value="InterPro"/>
</dbReference>